<accession>A0A5B8M0C2</accession>
<dbReference type="SUPFAM" id="SSF51182">
    <property type="entry name" value="RmlC-like cupins"/>
    <property type="match status" value="1"/>
</dbReference>
<dbReference type="EMBL" id="CP042305">
    <property type="protein sequence ID" value="QDZ13481.1"/>
    <property type="molecule type" value="Genomic_DNA"/>
</dbReference>
<proteinExistence type="predicted"/>
<name>A0A5B8M0C2_9MICO</name>
<dbReference type="InterPro" id="IPR047263">
    <property type="entry name" value="HNL-like_cupin"/>
</dbReference>
<dbReference type="RefSeq" id="WP_146317441.1">
    <property type="nucleotide sequence ID" value="NZ_CP042305.1"/>
</dbReference>
<evidence type="ECO:0000313" key="2">
    <source>
        <dbReference type="EMBL" id="QDZ13481.1"/>
    </source>
</evidence>
<dbReference type="PANTHER" id="PTHR43698:SF1">
    <property type="entry name" value="BLL4564 PROTEIN"/>
    <property type="match status" value="1"/>
</dbReference>
<dbReference type="PANTHER" id="PTHR43698">
    <property type="entry name" value="RIBD C-TERMINAL DOMAIN CONTAINING PROTEIN"/>
    <property type="match status" value="1"/>
</dbReference>
<dbReference type="InterPro" id="IPR013096">
    <property type="entry name" value="Cupin_2"/>
</dbReference>
<dbReference type="OrthoDB" id="9802489at2"/>
<dbReference type="CDD" id="cd02233">
    <property type="entry name" value="cupin_HNL-like"/>
    <property type="match status" value="1"/>
</dbReference>
<dbReference type="Proteomes" id="UP000320216">
    <property type="component" value="Chromosome"/>
</dbReference>
<protein>
    <submittedName>
        <fullName evidence="2">Cupin domain-containing protein</fullName>
    </submittedName>
</protein>
<keyword evidence="3" id="KW-1185">Reference proteome</keyword>
<dbReference type="Pfam" id="PF07883">
    <property type="entry name" value="Cupin_2"/>
    <property type="match status" value="1"/>
</dbReference>
<dbReference type="KEGG" id="huw:FPZ11_00460"/>
<dbReference type="InterPro" id="IPR011051">
    <property type="entry name" value="RmlC_Cupin_sf"/>
</dbReference>
<dbReference type="Gene3D" id="2.60.120.10">
    <property type="entry name" value="Jelly Rolls"/>
    <property type="match status" value="1"/>
</dbReference>
<feature type="domain" description="Cupin type-2" evidence="1">
    <location>
        <begin position="40"/>
        <end position="99"/>
    </location>
</feature>
<evidence type="ECO:0000259" key="1">
    <source>
        <dbReference type="Pfam" id="PF07883"/>
    </source>
</evidence>
<gene>
    <name evidence="2" type="ORF">FPZ11_00460</name>
</gene>
<evidence type="ECO:0000313" key="3">
    <source>
        <dbReference type="Proteomes" id="UP000320216"/>
    </source>
</evidence>
<organism evidence="2 3">
    <name type="scientific">Humibacter ginsenosidimutans</name>
    <dbReference type="NCBI Taxonomy" id="2599293"/>
    <lineage>
        <taxon>Bacteria</taxon>
        <taxon>Bacillati</taxon>
        <taxon>Actinomycetota</taxon>
        <taxon>Actinomycetes</taxon>
        <taxon>Micrococcales</taxon>
        <taxon>Microbacteriaceae</taxon>
        <taxon>Humibacter</taxon>
    </lineage>
</organism>
<sequence length="136" mass="14906">MNLEPKPATNKGSDDWFNGDVYVDPIAMPKDGDQRMIVSRVRFTPGARTAWHAHGRGQTLHITEGVALIGTRDGTVIRATPGQTIYTPPGQEHWHGATPDDFMEHFAMLEDAAGSDARDGWYEHVTDEDYDAAAGA</sequence>
<reference evidence="2 3" key="1">
    <citation type="submission" date="2019-07" db="EMBL/GenBank/DDBJ databases">
        <title>Full genome sequence of Humibacter sp. WJ7-1.</title>
        <authorList>
            <person name="Im W.-T."/>
        </authorList>
    </citation>
    <scope>NUCLEOTIDE SEQUENCE [LARGE SCALE GENOMIC DNA]</scope>
    <source>
        <strain evidence="2 3">WJ7-1</strain>
    </source>
</reference>
<dbReference type="InterPro" id="IPR014710">
    <property type="entry name" value="RmlC-like_jellyroll"/>
</dbReference>
<dbReference type="AlphaFoldDB" id="A0A5B8M0C2"/>